<dbReference type="Pfam" id="PF10513">
    <property type="entry name" value="EPL1"/>
    <property type="match status" value="1"/>
</dbReference>
<feature type="domain" description="PHD-type" evidence="10">
    <location>
        <begin position="481"/>
        <end position="599"/>
    </location>
</feature>
<dbReference type="InterPro" id="IPR001965">
    <property type="entry name" value="Znf_PHD"/>
</dbReference>
<evidence type="ECO:0000256" key="7">
    <source>
        <dbReference type="PROSITE-ProRule" id="PRU00146"/>
    </source>
</evidence>
<comment type="subcellular location">
    <subcellularLocation>
        <location evidence="1">Nucleus</location>
    </subcellularLocation>
</comment>
<dbReference type="Pfam" id="PF13832">
    <property type="entry name" value="zf-HC5HC2H_2"/>
    <property type="match status" value="1"/>
</dbReference>
<proteinExistence type="predicted"/>
<name>A0A5N5WZ94_9EURO</name>
<feature type="compositionally biased region" description="Polar residues" evidence="8">
    <location>
        <begin position="1149"/>
        <end position="1162"/>
    </location>
</feature>
<accession>A0A5N5WZ94</accession>
<evidence type="ECO:0000313" key="11">
    <source>
        <dbReference type="EMBL" id="KAB8072450.1"/>
    </source>
</evidence>
<feature type="compositionally biased region" description="Polar residues" evidence="8">
    <location>
        <begin position="1"/>
        <end position="10"/>
    </location>
</feature>
<dbReference type="InterPro" id="IPR050701">
    <property type="entry name" value="Histone_Mod_Regulator"/>
</dbReference>
<feature type="region of interest" description="Disordered" evidence="8">
    <location>
        <begin position="1005"/>
        <end position="1090"/>
    </location>
</feature>
<dbReference type="InterPro" id="IPR019542">
    <property type="entry name" value="Enhancer_polycomb-like_N"/>
</dbReference>
<feature type="region of interest" description="Disordered" evidence="8">
    <location>
        <begin position="392"/>
        <end position="426"/>
    </location>
</feature>
<evidence type="ECO:0000259" key="10">
    <source>
        <dbReference type="PROSITE" id="PS51805"/>
    </source>
</evidence>
<feature type="compositionally biased region" description="Polar residues" evidence="8">
    <location>
        <begin position="1009"/>
        <end position="1025"/>
    </location>
</feature>
<evidence type="ECO:0000256" key="4">
    <source>
        <dbReference type="ARBA" id="ARBA00022771"/>
    </source>
</evidence>
<dbReference type="PROSITE" id="PS50016">
    <property type="entry name" value="ZF_PHD_2"/>
    <property type="match status" value="1"/>
</dbReference>
<feature type="domain" description="PHD-type" evidence="9">
    <location>
        <begin position="427"/>
        <end position="477"/>
    </location>
</feature>
<dbReference type="AlphaFoldDB" id="A0A5N5WZ94"/>
<dbReference type="InterPro" id="IPR011011">
    <property type="entry name" value="Znf_FYVE_PHD"/>
</dbReference>
<dbReference type="FunFam" id="3.30.40.10:FF:000008">
    <property type="entry name" value="Bromodomain containing 1, isoform CRA_a"/>
    <property type="match status" value="1"/>
</dbReference>
<dbReference type="PROSITE" id="PS01359">
    <property type="entry name" value="ZF_PHD_1"/>
    <property type="match status" value="1"/>
</dbReference>
<dbReference type="InterPro" id="IPR034732">
    <property type="entry name" value="EPHD"/>
</dbReference>
<evidence type="ECO:0000259" key="9">
    <source>
        <dbReference type="PROSITE" id="PS50016"/>
    </source>
</evidence>
<feature type="region of interest" description="Disordered" evidence="8">
    <location>
        <begin position="1143"/>
        <end position="1178"/>
    </location>
</feature>
<feature type="compositionally biased region" description="Basic and acidic residues" evidence="8">
    <location>
        <begin position="58"/>
        <end position="67"/>
    </location>
</feature>
<feature type="region of interest" description="Disordered" evidence="8">
    <location>
        <begin position="247"/>
        <end position="267"/>
    </location>
</feature>
<feature type="region of interest" description="Disordered" evidence="8">
    <location>
        <begin position="1"/>
        <end position="159"/>
    </location>
</feature>
<keyword evidence="6" id="KW-0539">Nucleus</keyword>
<feature type="compositionally biased region" description="Basic residues" evidence="8">
    <location>
        <begin position="1166"/>
        <end position="1178"/>
    </location>
</feature>
<keyword evidence="2" id="KW-0479">Metal-binding</keyword>
<feature type="compositionally biased region" description="Polar residues" evidence="8">
    <location>
        <begin position="1058"/>
        <end position="1073"/>
    </location>
</feature>
<evidence type="ECO:0000313" key="12">
    <source>
        <dbReference type="Proteomes" id="UP000326565"/>
    </source>
</evidence>
<evidence type="ECO:0000256" key="8">
    <source>
        <dbReference type="SAM" id="MobiDB-lite"/>
    </source>
</evidence>
<feature type="compositionally biased region" description="Polar residues" evidence="8">
    <location>
        <begin position="409"/>
        <end position="419"/>
    </location>
</feature>
<evidence type="ECO:0000256" key="2">
    <source>
        <dbReference type="ARBA" id="ARBA00022723"/>
    </source>
</evidence>
<sequence>MAPLSSNKYRSSPGRPPKNQHKAVLKGTQNSNATPGEGPPHKKRKYVPGGPGGGGRYIELDVRETKPPKPVKPAKPAKPSKPSKPSPVSRNSSTPRTRHTREAEAQPIQLPPPPPPVPTTPPSTRLTRDKSQNRGGRFGSSTAAALALQQGDGYKPREERGWEEFHPDLDIETKFGVFPAEEVDKPAPSAHVAHILSPNGLDLSNDKDPLAELIRAHANGTSPTPIKRRPGRPPRRPEAILNALGITPQPKVVPPPGPNPRERLTLPKPSFRLRDPFVFYDQPGVGQQNYVDRTMASVGYQESDLFLRHDRRLIRITEAPQEDDLDAVNPIGNEEEPNTSVGRVEYDMDEQDEKWLEDYNARRREDQLEPIKPPIFEITMTKIEKEWHALEKRIPKPNPKPPQTHRPRSSSAAAVNGETTGPGEDQDSKCAICDDGDCENSNAIVFCDGCDLAVHQECYGVPFIPEGQWLCRKCQLVGRGSVNCIFCPNTEGAFKQTTTSKWSHLLCAIWIPEVSIGNPSLMEPITDIEKVPRSRWKLHCYICRQRMGASIQCSNKSCFVAFHVTCARRAQLYLKMKSGHGSPAVMDSHLLKAFCDKHVPPEWRREHGTDAATAEAMEYYRNTMQGRRWGDSQAAALALEPSHSLGGEPGDDDGQRTHTPRITLTVGGNKRKRPAIPRTVWKLPSGAPVVPQVLLNSIAASLQRFGVRQRKQYAEEACKYWTLKREARRGAALLKRLQLQLETFSSMEMTRRDYVAMGAAGGKRLQRRIEFGERLYHDLDRLRILCDEVRKREREKLKDAETLRSIVDTVYFPIFPLLWPIFDKAQGLDGKGIFRQGLLSVRTKLEERHYTSVSAFSADLARVFTSEIGVQPAGDTAELQMQISGRAPELSLEQREKRKFAKRIIKFIQPALEEAIKKESELNRKPFEQELKELDLMLENSVMSRRGSEVESTMLGGEGLEQPGVPNGTDQKANGDVVVAAKLGPLDGAKVTALPQKTEDVAMPDADQAQPSESAAVPQAQTSSSVEHDPGKQETMAIPPPTQVQPKINGVTEKSDENNSVPTEQLVESQQEPLTPPPSFKGDQQLPLAQGGIQWYMQPFDPVGTTIHEERWTGRDVMRGMSEELSELDEEELKDLVDDELEGEMNTGVDGSTASGADSTPEQAIKVHRTRRRWRGFK</sequence>
<evidence type="ECO:0000256" key="6">
    <source>
        <dbReference type="ARBA" id="ARBA00023242"/>
    </source>
</evidence>
<keyword evidence="5" id="KW-0862">Zinc</keyword>
<feature type="region of interest" description="Disordered" evidence="8">
    <location>
        <begin position="642"/>
        <end position="661"/>
    </location>
</feature>
<dbReference type="CDD" id="cd15492">
    <property type="entry name" value="PHD_BRPF_JADE_like"/>
    <property type="match status" value="1"/>
</dbReference>
<dbReference type="GO" id="GO:0005634">
    <property type="term" value="C:nucleus"/>
    <property type="evidence" value="ECO:0007669"/>
    <property type="project" value="UniProtKB-SubCell"/>
</dbReference>
<gene>
    <name evidence="11" type="ORF">BDV29DRAFT_151312</name>
</gene>
<dbReference type="Proteomes" id="UP000326565">
    <property type="component" value="Unassembled WGS sequence"/>
</dbReference>
<evidence type="ECO:0000256" key="5">
    <source>
        <dbReference type="ARBA" id="ARBA00022833"/>
    </source>
</evidence>
<dbReference type="PANTHER" id="PTHR13793:SF107">
    <property type="entry name" value="BROMODOMAIN-CONTAINING PROTEIN HOMOLOG"/>
    <property type="match status" value="1"/>
</dbReference>
<keyword evidence="4 7" id="KW-0863">Zinc-finger</keyword>
<keyword evidence="12" id="KW-1185">Reference proteome</keyword>
<feature type="compositionally biased region" description="Pro residues" evidence="8">
    <location>
        <begin position="109"/>
        <end position="121"/>
    </location>
</feature>
<dbReference type="GO" id="GO:0008270">
    <property type="term" value="F:zinc ion binding"/>
    <property type="evidence" value="ECO:0007669"/>
    <property type="project" value="UniProtKB-KW"/>
</dbReference>
<dbReference type="OrthoDB" id="20839at2759"/>
<protein>
    <submittedName>
        <fullName evidence="11">Enhancer of polycomb-like-domain-containing protein</fullName>
    </submittedName>
</protein>
<reference evidence="11 12" key="1">
    <citation type="submission" date="2019-04" db="EMBL/GenBank/DDBJ databases">
        <title>Friends and foes A comparative genomics study of 23 Aspergillus species from section Flavi.</title>
        <authorList>
            <consortium name="DOE Joint Genome Institute"/>
            <person name="Kjaerbolling I."/>
            <person name="Vesth T."/>
            <person name="Frisvad J.C."/>
            <person name="Nybo J.L."/>
            <person name="Theobald S."/>
            <person name="Kildgaard S."/>
            <person name="Isbrandt T."/>
            <person name="Kuo A."/>
            <person name="Sato A."/>
            <person name="Lyhne E.K."/>
            <person name="Kogle M.E."/>
            <person name="Wiebenga A."/>
            <person name="Kun R.S."/>
            <person name="Lubbers R.J."/>
            <person name="Makela M.R."/>
            <person name="Barry K."/>
            <person name="Chovatia M."/>
            <person name="Clum A."/>
            <person name="Daum C."/>
            <person name="Haridas S."/>
            <person name="He G."/>
            <person name="LaButti K."/>
            <person name="Lipzen A."/>
            <person name="Mondo S."/>
            <person name="Riley R."/>
            <person name="Salamov A."/>
            <person name="Simmons B.A."/>
            <person name="Magnuson J.K."/>
            <person name="Henrissat B."/>
            <person name="Mortensen U.H."/>
            <person name="Larsen T.O."/>
            <person name="Devries R.P."/>
            <person name="Grigoriev I.V."/>
            <person name="Machida M."/>
            <person name="Baker S.E."/>
            <person name="Andersen M.R."/>
        </authorList>
    </citation>
    <scope>NUCLEOTIDE SEQUENCE [LARGE SCALE GENOMIC DNA]</scope>
    <source>
        <strain evidence="11 12">CBS 151.66</strain>
    </source>
</reference>
<dbReference type="FunFam" id="3.30.40.10:FF:000007">
    <property type="entry name" value="Bromodomain containing 1, isoform CRA_b"/>
    <property type="match status" value="1"/>
</dbReference>
<organism evidence="11 12">
    <name type="scientific">Aspergillus leporis</name>
    <dbReference type="NCBI Taxonomy" id="41062"/>
    <lineage>
        <taxon>Eukaryota</taxon>
        <taxon>Fungi</taxon>
        <taxon>Dikarya</taxon>
        <taxon>Ascomycota</taxon>
        <taxon>Pezizomycotina</taxon>
        <taxon>Eurotiomycetes</taxon>
        <taxon>Eurotiomycetidae</taxon>
        <taxon>Eurotiales</taxon>
        <taxon>Aspergillaceae</taxon>
        <taxon>Aspergillus</taxon>
        <taxon>Aspergillus subgen. Circumdati</taxon>
    </lineage>
</organism>
<keyword evidence="3" id="KW-0677">Repeat</keyword>
<dbReference type="SUPFAM" id="SSF57903">
    <property type="entry name" value="FYVE/PHD zinc finger"/>
    <property type="match status" value="1"/>
</dbReference>
<dbReference type="InterPro" id="IPR013083">
    <property type="entry name" value="Znf_RING/FYVE/PHD"/>
</dbReference>
<dbReference type="GO" id="GO:0006357">
    <property type="term" value="P:regulation of transcription by RNA polymerase II"/>
    <property type="evidence" value="ECO:0007669"/>
    <property type="project" value="TreeGrafter"/>
</dbReference>
<dbReference type="InterPro" id="IPR019786">
    <property type="entry name" value="Zinc_finger_PHD-type_CS"/>
</dbReference>
<dbReference type="InterPro" id="IPR019787">
    <property type="entry name" value="Znf_PHD-finger"/>
</dbReference>
<dbReference type="CDD" id="cd15670">
    <property type="entry name" value="ePHD_BRPF"/>
    <property type="match status" value="1"/>
</dbReference>
<evidence type="ECO:0000256" key="3">
    <source>
        <dbReference type="ARBA" id="ARBA00022737"/>
    </source>
</evidence>
<dbReference type="SMART" id="SM00249">
    <property type="entry name" value="PHD"/>
    <property type="match status" value="2"/>
</dbReference>
<dbReference type="Pfam" id="PF13831">
    <property type="entry name" value="PHD_2"/>
    <property type="match status" value="1"/>
</dbReference>
<evidence type="ECO:0000256" key="1">
    <source>
        <dbReference type="ARBA" id="ARBA00004123"/>
    </source>
</evidence>
<dbReference type="PANTHER" id="PTHR13793">
    <property type="entry name" value="PHD FINGER PROTEINS"/>
    <property type="match status" value="1"/>
</dbReference>
<dbReference type="EMBL" id="ML732247">
    <property type="protein sequence ID" value="KAB8072450.1"/>
    <property type="molecule type" value="Genomic_DNA"/>
</dbReference>
<feature type="region of interest" description="Disordered" evidence="8">
    <location>
        <begin position="945"/>
        <end position="972"/>
    </location>
</feature>
<dbReference type="PROSITE" id="PS51805">
    <property type="entry name" value="EPHD"/>
    <property type="match status" value="1"/>
</dbReference>
<dbReference type="Gene3D" id="3.30.40.10">
    <property type="entry name" value="Zinc/RING finger domain, C3HC4 (zinc finger)"/>
    <property type="match status" value="2"/>
</dbReference>